<accession>A0ABW0QB31</accession>
<dbReference type="RefSeq" id="WP_068834503.1">
    <property type="nucleotide sequence ID" value="NZ_JBHSMX010000016.1"/>
</dbReference>
<reference evidence="2" key="1">
    <citation type="journal article" date="2019" name="Int. J. Syst. Evol. Microbiol.">
        <title>The Global Catalogue of Microorganisms (GCM) 10K type strain sequencing project: providing services to taxonomists for standard genome sequencing and annotation.</title>
        <authorList>
            <consortium name="The Broad Institute Genomics Platform"/>
            <consortium name="The Broad Institute Genome Sequencing Center for Infectious Disease"/>
            <person name="Wu L."/>
            <person name="Ma J."/>
        </authorList>
    </citation>
    <scope>NUCLEOTIDE SEQUENCE [LARGE SCALE GENOMIC DNA]</scope>
    <source>
        <strain evidence="2">CGMCC 4.7277</strain>
    </source>
</reference>
<evidence type="ECO:0008006" key="3">
    <source>
        <dbReference type="Google" id="ProtNLM"/>
    </source>
</evidence>
<name>A0ABW0QB31_9BURK</name>
<dbReference type="EMBL" id="JBHSMX010000016">
    <property type="protein sequence ID" value="MFC5521470.1"/>
    <property type="molecule type" value="Genomic_DNA"/>
</dbReference>
<sequence>MSTVGDPITQDVRALWLRLRKDGGWWTLDMLTHHWKPTHTPHTVQHAMDALEAGGFVESRDHATSLSYRVTSDCKALPGFLSRSVNQKATP</sequence>
<gene>
    <name evidence="1" type="ORF">ACFPP7_11140</name>
</gene>
<organism evidence="1 2">
    <name type="scientific">Polaromonas jejuensis</name>
    <dbReference type="NCBI Taxonomy" id="457502"/>
    <lineage>
        <taxon>Bacteria</taxon>
        <taxon>Pseudomonadati</taxon>
        <taxon>Pseudomonadota</taxon>
        <taxon>Betaproteobacteria</taxon>
        <taxon>Burkholderiales</taxon>
        <taxon>Comamonadaceae</taxon>
        <taxon>Polaromonas</taxon>
    </lineage>
</organism>
<dbReference type="Proteomes" id="UP001596084">
    <property type="component" value="Unassembled WGS sequence"/>
</dbReference>
<proteinExistence type="predicted"/>
<keyword evidence="2" id="KW-1185">Reference proteome</keyword>
<evidence type="ECO:0000313" key="2">
    <source>
        <dbReference type="Proteomes" id="UP001596084"/>
    </source>
</evidence>
<evidence type="ECO:0000313" key="1">
    <source>
        <dbReference type="EMBL" id="MFC5521470.1"/>
    </source>
</evidence>
<comment type="caution">
    <text evidence="1">The sequence shown here is derived from an EMBL/GenBank/DDBJ whole genome shotgun (WGS) entry which is preliminary data.</text>
</comment>
<protein>
    <recommendedName>
        <fullName evidence="3">MarR family transcriptional regulator</fullName>
    </recommendedName>
</protein>